<sequence length="184" mass="21060">MKIFFITSNPGKVKEASSLLKPLGIEVEQLKFPYPEIQADSLEEVVEFGIRWLKDKVSKPFFIEDSGLFIEALEGFPGVYSAYVYRTIGLDGILKLMEGIENRRAYFKSVIGYYDGKVHIFVGKVYGKISHEKKGTQGFGYDPIFVPDGYDKTFAEMTTEEKNAISHRGKALKEFHRWLKENLK</sequence>
<dbReference type="GO" id="GO:0000166">
    <property type="term" value="F:nucleotide binding"/>
    <property type="evidence" value="ECO:0007669"/>
    <property type="project" value="UniProtKB-KW"/>
</dbReference>
<dbReference type="Proteomes" id="UP000250189">
    <property type="component" value="Chromosome"/>
</dbReference>
<keyword evidence="3 10" id="KW-0479">Metal-binding</keyword>
<dbReference type="InterPro" id="IPR002637">
    <property type="entry name" value="RdgB/HAM1"/>
</dbReference>
<dbReference type="STRING" id="54262.CHITON_0460"/>
<dbReference type="FunFam" id="3.90.950.10:FF:000001">
    <property type="entry name" value="dITP/XTP pyrophosphatase"/>
    <property type="match status" value="1"/>
</dbReference>
<feature type="binding site" evidence="10">
    <location>
        <position position="36"/>
    </location>
    <ligand>
        <name>Mg(2+)</name>
        <dbReference type="ChEBI" id="CHEBI:18420"/>
    </ligand>
</feature>
<dbReference type="GO" id="GO:0035870">
    <property type="term" value="F:dITP diphosphatase activity"/>
    <property type="evidence" value="ECO:0007669"/>
    <property type="project" value="UniProtKB-UniRule"/>
</dbReference>
<dbReference type="OrthoDB" id="372108at2157"/>
<dbReference type="HAMAP" id="MF_01405">
    <property type="entry name" value="Non_canon_purine_NTPase"/>
    <property type="match status" value="1"/>
</dbReference>
<feature type="active site" description="Proton acceptor" evidence="10">
    <location>
        <position position="65"/>
    </location>
</feature>
<evidence type="ECO:0000313" key="13">
    <source>
        <dbReference type="EMBL" id="CUX77239.1"/>
    </source>
</evidence>
<reference evidence="12 15" key="3">
    <citation type="submission" date="2016-04" db="EMBL/GenBank/DDBJ databases">
        <title>Complete genome sequence of Thermococcus chitonophagus type strain GC74.</title>
        <authorList>
            <person name="Oger P.M."/>
        </authorList>
    </citation>
    <scope>NUCLEOTIDE SEQUENCE [LARGE SCALE GENOMIC DNA]</scope>
    <source>
        <strain evidence="12 15">GC74</strain>
    </source>
</reference>
<dbReference type="GeneID" id="33321372"/>
<keyword evidence="7 10" id="KW-0546">Nucleotide metabolism</keyword>
<reference evidence="14" key="2">
    <citation type="submission" date="2016-01" db="EMBL/GenBank/DDBJ databases">
        <authorList>
            <person name="Vorgias C.E."/>
        </authorList>
    </citation>
    <scope>NUCLEOTIDE SEQUENCE [LARGE SCALE GENOMIC DNA]</scope>
</reference>
<keyword evidence="15" id="KW-1185">Reference proteome</keyword>
<comment type="catalytic activity">
    <reaction evidence="10">
        <text>ITP + H2O = IMP + diphosphate + H(+)</text>
        <dbReference type="Rhea" id="RHEA:29399"/>
        <dbReference type="ChEBI" id="CHEBI:15377"/>
        <dbReference type="ChEBI" id="CHEBI:15378"/>
        <dbReference type="ChEBI" id="CHEBI:33019"/>
        <dbReference type="ChEBI" id="CHEBI:58053"/>
        <dbReference type="ChEBI" id="CHEBI:61402"/>
        <dbReference type="EC" id="3.6.1.66"/>
    </reaction>
</comment>
<evidence type="ECO:0000256" key="10">
    <source>
        <dbReference type="HAMAP-Rule" id="MF_01405"/>
    </source>
</evidence>
<evidence type="ECO:0000313" key="15">
    <source>
        <dbReference type="Proteomes" id="UP000250189"/>
    </source>
</evidence>
<comment type="catalytic activity">
    <reaction evidence="8 10">
        <text>dITP + H2O = dIMP + diphosphate + H(+)</text>
        <dbReference type="Rhea" id="RHEA:28342"/>
        <dbReference type="ChEBI" id="CHEBI:15377"/>
        <dbReference type="ChEBI" id="CHEBI:15378"/>
        <dbReference type="ChEBI" id="CHEBI:33019"/>
        <dbReference type="ChEBI" id="CHEBI:61194"/>
        <dbReference type="ChEBI" id="CHEBI:61382"/>
        <dbReference type="EC" id="3.6.1.66"/>
    </reaction>
</comment>
<evidence type="ECO:0000256" key="6">
    <source>
        <dbReference type="ARBA" id="ARBA00022842"/>
    </source>
</evidence>
<comment type="cofactor">
    <cofactor evidence="10">
        <name>Mg(2+)</name>
        <dbReference type="ChEBI" id="CHEBI:18420"/>
    </cofactor>
    <text evidence="10">Binds 1 Mg(2+) ion per subunit.</text>
</comment>
<protein>
    <recommendedName>
        <fullName evidence="10">dITP/XTP pyrophosphatase</fullName>
        <ecNumber evidence="10">3.6.1.66</ecNumber>
    </recommendedName>
    <alternativeName>
        <fullName evidence="10">Non-canonical purine NTP pyrophosphatase</fullName>
    </alternativeName>
    <alternativeName>
        <fullName evidence="10">Non-standard purine NTP pyrophosphatase</fullName>
    </alternativeName>
    <alternativeName>
        <fullName evidence="10">Nucleoside-triphosphate diphosphatase</fullName>
    </alternativeName>
    <alternativeName>
        <fullName evidence="10">Nucleoside-triphosphate pyrophosphatase</fullName>
        <shortName evidence="10">NTPase</shortName>
    </alternativeName>
</protein>
<reference evidence="13" key="1">
    <citation type="submission" date="2016-01" db="EMBL/GenBank/DDBJ databases">
        <authorList>
            <person name="Oliw E.H."/>
        </authorList>
    </citation>
    <scope>NUCLEOTIDE SEQUENCE</scope>
    <source>
        <strain evidence="13">1</strain>
    </source>
</reference>
<feature type="binding site" evidence="10">
    <location>
        <begin position="139"/>
        <end position="142"/>
    </location>
    <ligand>
        <name>substrate</name>
    </ligand>
</feature>
<dbReference type="InterPro" id="IPR029001">
    <property type="entry name" value="ITPase-like_fam"/>
</dbReference>
<feature type="binding site" evidence="10">
    <location>
        <begin position="167"/>
        <end position="168"/>
    </location>
    <ligand>
        <name>substrate</name>
    </ligand>
</feature>
<feature type="binding site" evidence="10">
    <location>
        <position position="162"/>
    </location>
    <ligand>
        <name>substrate</name>
    </ligand>
</feature>
<dbReference type="Pfam" id="PF01725">
    <property type="entry name" value="Ham1p_like"/>
    <property type="match status" value="1"/>
</dbReference>
<evidence type="ECO:0000256" key="1">
    <source>
        <dbReference type="ARBA" id="ARBA00008023"/>
    </source>
</evidence>
<feature type="binding site" evidence="10">
    <location>
        <position position="66"/>
    </location>
    <ligand>
        <name>substrate</name>
    </ligand>
</feature>
<dbReference type="EMBL" id="LN999010">
    <property type="protein sequence ID" value="CUX77239.1"/>
    <property type="molecule type" value="Genomic_DNA"/>
</dbReference>
<evidence type="ECO:0000256" key="8">
    <source>
        <dbReference type="ARBA" id="ARBA00051875"/>
    </source>
</evidence>
<evidence type="ECO:0000256" key="9">
    <source>
        <dbReference type="ARBA" id="ARBA00052017"/>
    </source>
</evidence>
<keyword evidence="5 10" id="KW-0378">Hydrolase</keyword>
<dbReference type="GO" id="GO:0046872">
    <property type="term" value="F:metal ion binding"/>
    <property type="evidence" value="ECO:0007669"/>
    <property type="project" value="UniProtKB-KW"/>
</dbReference>
<dbReference type="KEGG" id="tch:CHITON_0460"/>
<gene>
    <name evidence="12" type="ORF">A3L04_02325</name>
    <name evidence="13" type="ORF">CHITON_0460</name>
</gene>
<organism evidence="13 14">
    <name type="scientific">Thermococcus chitonophagus</name>
    <dbReference type="NCBI Taxonomy" id="54262"/>
    <lineage>
        <taxon>Archaea</taxon>
        <taxon>Methanobacteriati</taxon>
        <taxon>Methanobacteriota</taxon>
        <taxon>Thermococci</taxon>
        <taxon>Thermococcales</taxon>
        <taxon>Thermococcaceae</taxon>
        <taxon>Thermococcus</taxon>
    </lineage>
</organism>
<dbReference type="SUPFAM" id="SSF52972">
    <property type="entry name" value="ITPase-like"/>
    <property type="match status" value="1"/>
</dbReference>
<dbReference type="InterPro" id="IPR020922">
    <property type="entry name" value="dITP/XTP_pyrophosphatase"/>
</dbReference>
<evidence type="ECO:0000313" key="12">
    <source>
        <dbReference type="EMBL" id="ASJ15994.1"/>
    </source>
</evidence>
<dbReference type="EMBL" id="CP015193">
    <property type="protein sequence ID" value="ASJ15994.1"/>
    <property type="molecule type" value="Genomic_DNA"/>
</dbReference>
<dbReference type="GO" id="GO:0009146">
    <property type="term" value="P:purine nucleoside triphosphate catabolic process"/>
    <property type="evidence" value="ECO:0007669"/>
    <property type="project" value="UniProtKB-UniRule"/>
</dbReference>
<name>A0A160VRL5_9EURY</name>
<accession>A0A160VRL5</accession>
<dbReference type="AlphaFoldDB" id="A0A160VRL5"/>
<dbReference type="RefSeq" id="WP_068576364.1">
    <property type="nucleotide sequence ID" value="NZ_CP015193.1"/>
</dbReference>
<evidence type="ECO:0000256" key="2">
    <source>
        <dbReference type="ARBA" id="ARBA00011738"/>
    </source>
</evidence>
<dbReference type="GO" id="GO:0036220">
    <property type="term" value="F:ITP diphosphatase activity"/>
    <property type="evidence" value="ECO:0007669"/>
    <property type="project" value="UniProtKB-UniRule"/>
</dbReference>
<evidence type="ECO:0000256" key="11">
    <source>
        <dbReference type="RuleBase" id="RU003781"/>
    </source>
</evidence>
<dbReference type="PANTHER" id="PTHR11067:SF9">
    <property type="entry name" value="INOSINE TRIPHOSPHATE PYROPHOSPHATASE"/>
    <property type="match status" value="1"/>
</dbReference>
<dbReference type="Proteomes" id="UP000093069">
    <property type="component" value="Chromosome I"/>
</dbReference>
<evidence type="ECO:0000256" key="5">
    <source>
        <dbReference type="ARBA" id="ARBA00022801"/>
    </source>
</evidence>
<dbReference type="CDD" id="cd00515">
    <property type="entry name" value="HAM1"/>
    <property type="match status" value="1"/>
</dbReference>
<evidence type="ECO:0000256" key="4">
    <source>
        <dbReference type="ARBA" id="ARBA00022741"/>
    </source>
</evidence>
<feature type="binding site" evidence="10">
    <location>
        <position position="65"/>
    </location>
    <ligand>
        <name>Mg(2+)</name>
        <dbReference type="ChEBI" id="CHEBI:18420"/>
    </ligand>
</feature>
<comment type="similarity">
    <text evidence="1 10 11">Belongs to the HAM1 NTPase family.</text>
</comment>
<dbReference type="PANTHER" id="PTHR11067">
    <property type="entry name" value="INOSINE TRIPHOSPHATE PYROPHOSPHATASE/HAM1 PROTEIN"/>
    <property type="match status" value="1"/>
</dbReference>
<keyword evidence="6 10" id="KW-0460">Magnesium</keyword>
<dbReference type="GO" id="GO:0017111">
    <property type="term" value="F:ribonucleoside triphosphate phosphatase activity"/>
    <property type="evidence" value="ECO:0007669"/>
    <property type="project" value="InterPro"/>
</dbReference>
<comment type="catalytic activity">
    <reaction evidence="9 10">
        <text>XTP + H2O = XMP + diphosphate + H(+)</text>
        <dbReference type="Rhea" id="RHEA:28610"/>
        <dbReference type="ChEBI" id="CHEBI:15377"/>
        <dbReference type="ChEBI" id="CHEBI:15378"/>
        <dbReference type="ChEBI" id="CHEBI:33019"/>
        <dbReference type="ChEBI" id="CHEBI:57464"/>
        <dbReference type="ChEBI" id="CHEBI:61314"/>
        <dbReference type="EC" id="3.6.1.66"/>
    </reaction>
</comment>
<feature type="binding site" evidence="10">
    <location>
        <begin position="7"/>
        <end position="12"/>
    </location>
    <ligand>
        <name>substrate</name>
    </ligand>
</feature>
<comment type="function">
    <text evidence="10">Pyrophosphatase that catalyzes the hydrolysis of nucleoside triphosphates to their monophosphate derivatives, with a high preference for the non-canonical purine nucleotides XTP (xanthosine triphosphate), dITP (deoxyinosine triphosphate) and ITP. Seems to function as a house-cleaning enzyme that removes non-canonical purine nucleotides from the nucleotide pool, thus preventing their incorporation into DNA/RNA and avoiding chromosomal lesions.</text>
</comment>
<dbReference type="NCBIfam" id="NF011396">
    <property type="entry name" value="PRK14821.1"/>
    <property type="match status" value="1"/>
</dbReference>
<dbReference type="Gene3D" id="3.90.950.10">
    <property type="match status" value="1"/>
</dbReference>
<dbReference type="GO" id="GO:0005737">
    <property type="term" value="C:cytoplasm"/>
    <property type="evidence" value="ECO:0007669"/>
    <property type="project" value="TreeGrafter"/>
</dbReference>
<evidence type="ECO:0000313" key="14">
    <source>
        <dbReference type="Proteomes" id="UP000093069"/>
    </source>
</evidence>
<keyword evidence="4 10" id="KW-0547">Nucleotide-binding</keyword>
<dbReference type="NCBIfam" id="TIGR00042">
    <property type="entry name" value="RdgB/HAM1 family non-canonical purine NTP pyrophosphatase"/>
    <property type="match status" value="1"/>
</dbReference>
<comment type="subunit">
    <text evidence="2 10">Homodimer.</text>
</comment>
<evidence type="ECO:0000256" key="7">
    <source>
        <dbReference type="ARBA" id="ARBA00023080"/>
    </source>
</evidence>
<evidence type="ECO:0000256" key="3">
    <source>
        <dbReference type="ARBA" id="ARBA00022723"/>
    </source>
</evidence>
<dbReference type="GO" id="GO:0009117">
    <property type="term" value="P:nucleotide metabolic process"/>
    <property type="evidence" value="ECO:0007669"/>
    <property type="project" value="UniProtKB-KW"/>
</dbReference>
<dbReference type="GO" id="GO:0036222">
    <property type="term" value="F:XTP diphosphatase activity"/>
    <property type="evidence" value="ECO:0007669"/>
    <property type="project" value="UniProtKB-UniRule"/>
</dbReference>
<dbReference type="EC" id="3.6.1.66" evidence="10"/>
<proteinExistence type="inferred from homology"/>